<reference evidence="3 4" key="1">
    <citation type="submission" date="2010-04" db="EMBL/GenBank/DDBJ databases">
        <title>The genome of Herbaspirillum seropedicae SmR1, an endophytic, nitrogen-fixing, plant-growth promoting beta-Proteobacteria.</title>
        <authorList>
            <person name="Pedrosa F.O."/>
            <person name="Monteiro R.A."/>
            <person name="Wassem R."/>
            <person name="Cruz L.M."/>
            <person name="Ayub R.A."/>
            <person name="Colauto N.B."/>
            <person name="Fernandez M.A."/>
            <person name="Fungaro M.H.P."/>
            <person name="Grisard E.C."/>
            <person name="Hungria M."/>
            <person name="Madeira H.M.F."/>
            <person name="Nodari R.O."/>
            <person name="Osaku C.A."/>
            <person name="Petzl-Erler M.L."/>
            <person name="Terenzi H."/>
            <person name="Vieira L.G.E."/>
            <person name="Almeida M.I.M."/>
            <person name="Alves L.R."/>
            <person name="Arantes O.M.N."/>
            <person name="Balsanelli E."/>
            <person name="Barcellos F.G."/>
            <person name="Baura V.A."/>
            <person name="Binde D.R."/>
            <person name="Campo R.J."/>
            <person name="Chubatsu L.S."/>
            <person name="Chueire L.M.O."/>
            <person name="Ciferri R.R."/>
            <person name="Correa L.C."/>
            <person name="da Conceicao Silva J.L."/>
            <person name="Dabul A.N.G."/>
            <person name="Dambros B.P."/>
            <person name="Faoro H."/>
            <person name="Favetti A."/>
            <person name="Friedermann G."/>
            <person name="Furlaneto M.C."/>
            <person name="Gasques L.S."/>
            <person name="Gimenes C.C.T."/>
            <person name="Gioppo N.M.R."/>
            <person name="Glienke-Blanco C."/>
            <person name="Godoy L.P."/>
            <person name="Guerra M.P."/>
            <person name="Karp S."/>
            <person name="Kava-Cordeiro V."/>
            <person name="Margarido V.P."/>
            <person name="Mathioni S.M."/>
            <person name="Menck-Soares M.A."/>
            <person name="Murace N.K."/>
            <person name="Nicolas M.F."/>
            <person name="Oliveira C.E.C."/>
            <person name="Pagnan N.A.B."/>
            <person name="Pamphile J.A."/>
            <person name="Patussi E.V."/>
            <person name="Pereira L.F.P."/>
            <person name="Pereira-Ferrari L."/>
            <person name="Pinto F.G.S."/>
            <person name="Precoma C."/>
            <person name="Prioli A.J."/>
            <person name="Prioli S.M.A.P."/>
            <person name="Raittz R.T."/>
            <person name="Ramos H.J.O."/>
            <person name="Ribeiro E.M.S.F."/>
            <person name="Rigo L.U."/>
            <person name="Rocha C.L.M.S.C."/>
            <person name="Rocha S.N."/>
            <person name="Santos K."/>
            <person name="Satori D."/>
            <person name="Silva A.G."/>
            <person name="Simao R.C.G."/>
            <person name="Soares M.A.M."/>
            <person name="Souza E.M."/>
            <person name="Steffens M.B.R."/>
            <person name="Steindel M."/>
            <person name="Tadra-Sfeir M.Z."/>
            <person name="Takahashi E.K."/>
            <person name="Torres R.A."/>
            <person name="Valle J.S."/>
            <person name="Vernal J.I."/>
            <person name="Vilas-Boas L.A."/>
            <person name="Watanabe M.A.E."/>
            <person name="Weiss V.A."/>
            <person name="Yates M.A."/>
            <person name="Souza E.M."/>
        </authorList>
    </citation>
    <scope>NUCLEOTIDE SEQUENCE [LARGE SCALE GENOMIC DNA]</scope>
    <source>
        <strain evidence="3 4">SmR1</strain>
    </source>
</reference>
<dbReference type="SUPFAM" id="SSF52317">
    <property type="entry name" value="Class I glutamine amidotransferase-like"/>
    <property type="match status" value="1"/>
</dbReference>
<dbReference type="PANTHER" id="PTHR43130">
    <property type="entry name" value="ARAC-FAMILY TRANSCRIPTIONAL REGULATOR"/>
    <property type="match status" value="1"/>
</dbReference>
<evidence type="ECO:0000313" key="4">
    <source>
        <dbReference type="Proteomes" id="UP000000329"/>
    </source>
</evidence>
<keyword evidence="4" id="KW-1185">Reference proteome</keyword>
<organism evidence="3 4">
    <name type="scientific">Herbaspirillum seropedicae (strain SmR1)</name>
    <dbReference type="NCBI Taxonomy" id="757424"/>
    <lineage>
        <taxon>Bacteria</taxon>
        <taxon>Pseudomonadati</taxon>
        <taxon>Pseudomonadota</taxon>
        <taxon>Betaproteobacteria</taxon>
        <taxon>Burkholderiales</taxon>
        <taxon>Oxalobacteraceae</taxon>
        <taxon>Herbaspirillum</taxon>
    </lineage>
</organism>
<name>D8IPT4_HERSS</name>
<evidence type="ECO:0000313" key="3">
    <source>
        <dbReference type="EMBL" id="ADJ64981.1"/>
    </source>
</evidence>
<accession>D8IPT4</accession>
<sequence>MTAKLATAAIVVVSAGSHAVSANADVAPPRPAKRKRPLVAIVADNIGTETTDLMIPHAILTRSGAADVVVVSPLAGSITLMPALSMTSQQTLDAFDAMHPEGADYVIVPAFHGEGDARIIAWIKKQFAGDAFIAGICEGAKVLGKAGLLDGRDATTHWYAIDDLRSAHPTLRWIRDRRYVVDRSVMTTTGVTASIPASLAIVEAIAGAAAARRLAAQLGLAGYSAQHESAGFQLEARHLWRVIANRAAFYLHEEVRILVEPGVDGIALALTADPWSRTYRSQAVLIAQQSEVMSQDGLLLHAQPVQADADKNSKASGLTLTLAGDIPPAAHLERSLGAISQRYGRSTADLVALQLEYAWRDLQGISG</sequence>
<dbReference type="Proteomes" id="UP000000329">
    <property type="component" value="Chromosome"/>
</dbReference>
<dbReference type="InterPro" id="IPR052158">
    <property type="entry name" value="INH-QAR"/>
</dbReference>
<dbReference type="HOGENOM" id="CLU_730944_0_0_4"/>
<dbReference type="EMBL" id="CP002039">
    <property type="protein sequence ID" value="ADJ64981.1"/>
    <property type="molecule type" value="Genomic_DNA"/>
</dbReference>
<dbReference type="InterPro" id="IPR002818">
    <property type="entry name" value="DJ-1/PfpI"/>
</dbReference>
<dbReference type="InterPro" id="IPR029062">
    <property type="entry name" value="Class_I_gatase-like"/>
</dbReference>
<proteinExistence type="predicted"/>
<dbReference type="PANTHER" id="PTHR43130:SF3">
    <property type="entry name" value="HTH-TYPE TRANSCRIPTIONAL REGULATOR RV1931C"/>
    <property type="match status" value="1"/>
</dbReference>
<feature type="domain" description="DJ-1/PfpI" evidence="2">
    <location>
        <begin position="46"/>
        <end position="203"/>
    </location>
</feature>
<protein>
    <submittedName>
        <fullName evidence="3">Transcription regulator protein</fullName>
    </submittedName>
</protein>
<dbReference type="Gene3D" id="3.40.50.880">
    <property type="match status" value="1"/>
</dbReference>
<gene>
    <name evidence="3" type="ordered locus">Hsero_3502</name>
</gene>
<dbReference type="STRING" id="757424.Hsero_3502"/>
<feature type="signal peptide" evidence="1">
    <location>
        <begin position="1"/>
        <end position="24"/>
    </location>
</feature>
<evidence type="ECO:0000259" key="2">
    <source>
        <dbReference type="Pfam" id="PF01965"/>
    </source>
</evidence>
<dbReference type="eggNOG" id="COG0693">
    <property type="taxonomic scope" value="Bacteria"/>
</dbReference>
<dbReference type="KEGG" id="hse:Hsero_3502"/>
<feature type="chain" id="PRO_5003115345" evidence="1">
    <location>
        <begin position="25"/>
        <end position="367"/>
    </location>
</feature>
<dbReference type="AlphaFoldDB" id="D8IPT4"/>
<keyword evidence="1" id="KW-0732">Signal</keyword>
<dbReference type="Pfam" id="PF01965">
    <property type="entry name" value="DJ-1_PfpI"/>
    <property type="match status" value="1"/>
</dbReference>
<evidence type="ECO:0000256" key="1">
    <source>
        <dbReference type="SAM" id="SignalP"/>
    </source>
</evidence>